<dbReference type="EC" id="2.7.9.3" evidence="8"/>
<evidence type="ECO:0000256" key="2">
    <source>
        <dbReference type="ARBA" id="ARBA00022741"/>
    </source>
</evidence>
<dbReference type="PIRSF" id="PIRSF036407">
    <property type="entry name" value="Selenphspht_syn"/>
    <property type="match status" value="1"/>
</dbReference>
<dbReference type="Gene3D" id="3.30.1330.10">
    <property type="entry name" value="PurM-like, N-terminal domain"/>
    <property type="match status" value="1"/>
</dbReference>
<keyword evidence="3 8" id="KW-0418">Kinase</keyword>
<dbReference type="PANTHER" id="PTHR10256">
    <property type="entry name" value="SELENIDE, WATER DIKINASE"/>
    <property type="match status" value="1"/>
</dbReference>
<dbReference type="GO" id="GO:0005737">
    <property type="term" value="C:cytoplasm"/>
    <property type="evidence" value="ECO:0007669"/>
    <property type="project" value="TreeGrafter"/>
</dbReference>
<dbReference type="InterPro" id="IPR010918">
    <property type="entry name" value="PurM-like_C_dom"/>
</dbReference>
<dbReference type="InterPro" id="IPR004536">
    <property type="entry name" value="SPS/SelD"/>
</dbReference>
<evidence type="ECO:0000256" key="4">
    <source>
        <dbReference type="ARBA" id="ARBA00022840"/>
    </source>
</evidence>
<dbReference type="InterPro" id="IPR036676">
    <property type="entry name" value="PurM-like_C_sf"/>
</dbReference>
<dbReference type="InterPro" id="IPR016188">
    <property type="entry name" value="PurM-like_N"/>
</dbReference>
<reference evidence="8 9" key="1">
    <citation type="submission" date="2019-02" db="EMBL/GenBank/DDBJ databases">
        <title>Deep-cultivation of Planctomycetes and their phenomic and genomic characterization uncovers novel biology.</title>
        <authorList>
            <person name="Wiegand S."/>
            <person name="Jogler M."/>
            <person name="Boedeker C."/>
            <person name="Pinto D."/>
            <person name="Vollmers J."/>
            <person name="Rivas-Marin E."/>
            <person name="Kohn T."/>
            <person name="Peeters S.H."/>
            <person name="Heuer A."/>
            <person name="Rast P."/>
            <person name="Oberbeckmann S."/>
            <person name="Bunk B."/>
            <person name="Jeske O."/>
            <person name="Meyerdierks A."/>
            <person name="Storesund J.E."/>
            <person name="Kallscheuer N."/>
            <person name="Luecker S."/>
            <person name="Lage O.M."/>
            <person name="Pohl T."/>
            <person name="Merkel B.J."/>
            <person name="Hornburger P."/>
            <person name="Mueller R.-W."/>
            <person name="Bruemmer F."/>
            <person name="Labrenz M."/>
            <person name="Spormann A.M."/>
            <person name="Op den Camp H."/>
            <person name="Overmann J."/>
            <person name="Amann R."/>
            <person name="Jetten M.S.M."/>
            <person name="Mascher T."/>
            <person name="Medema M.H."/>
            <person name="Devos D.P."/>
            <person name="Kaster A.-K."/>
            <person name="Ovreas L."/>
            <person name="Rohde M."/>
            <person name="Galperin M.Y."/>
            <person name="Jogler C."/>
        </authorList>
    </citation>
    <scope>NUCLEOTIDE SEQUENCE [LARGE SCALE GENOMIC DNA]</scope>
    <source>
        <strain evidence="8 9">Pla133</strain>
    </source>
</reference>
<proteinExistence type="predicted"/>
<evidence type="ECO:0000313" key="9">
    <source>
        <dbReference type="Proteomes" id="UP000316921"/>
    </source>
</evidence>
<keyword evidence="9" id="KW-1185">Reference proteome</keyword>
<keyword evidence="4" id="KW-0067">ATP-binding</keyword>
<protein>
    <submittedName>
        <fullName evidence="8">Selenide, water dikinase</fullName>
        <ecNumber evidence="8">2.7.9.3</ecNumber>
    </submittedName>
</protein>
<dbReference type="Pfam" id="PF00586">
    <property type="entry name" value="AIRS"/>
    <property type="match status" value="1"/>
</dbReference>
<evidence type="ECO:0000259" key="7">
    <source>
        <dbReference type="Pfam" id="PF02769"/>
    </source>
</evidence>
<dbReference type="GO" id="GO:0004756">
    <property type="term" value="F:selenide, water dikinase activity"/>
    <property type="evidence" value="ECO:0007669"/>
    <property type="project" value="UniProtKB-EC"/>
</dbReference>
<keyword evidence="2" id="KW-0547">Nucleotide-binding</keyword>
<evidence type="ECO:0000256" key="1">
    <source>
        <dbReference type="ARBA" id="ARBA00022679"/>
    </source>
</evidence>
<dbReference type="SUPFAM" id="SSF56042">
    <property type="entry name" value="PurM C-terminal domain-like"/>
    <property type="match status" value="1"/>
</dbReference>
<dbReference type="InterPro" id="IPR036921">
    <property type="entry name" value="PurM-like_N_sf"/>
</dbReference>
<name>A0A518BIG8_9BACT</name>
<dbReference type="AlphaFoldDB" id="A0A518BIG8"/>
<gene>
    <name evidence="8" type="primary">selD</name>
    <name evidence="8" type="ORF">Pla133_18410</name>
</gene>
<evidence type="ECO:0000256" key="3">
    <source>
        <dbReference type="ARBA" id="ARBA00022777"/>
    </source>
</evidence>
<dbReference type="NCBIfam" id="TIGR00476">
    <property type="entry name" value="selD"/>
    <property type="match status" value="1"/>
</dbReference>
<keyword evidence="1 8" id="KW-0808">Transferase</keyword>
<sequence length="329" mass="33457">MPLGRLAQVLRSVNRPGDARLLVGPDTLDDAGVVRIPNADPTAPALVQTVDFFPPVVDDPYYYGAVAAANALSDVYAMGGQPLCALTIAGFPKDFDEGTIGEIMRGGFEKVAEAGAVVAGGHTVESDVQFGFAVTGLVDPAAVTANTGAAAGDRVYLTKPVGMGTMTTAAKRQVIDWPTMLPAAVQMATLNAAAAQAMVSAGARAATDVTGFGLMGHGRNLARGSGATLRLWPASIPVFPGALELARQGIASGGSKRGQSTLADEVSVGADVDPALVTICFDSETSGGLLIAIAPERAADLERELAARGVPVVEVGEFVASTGRLVELG</sequence>
<dbReference type="RefSeq" id="WP_145064574.1">
    <property type="nucleotide sequence ID" value="NZ_CP036287.1"/>
</dbReference>
<dbReference type="Pfam" id="PF02769">
    <property type="entry name" value="AIRS_C"/>
    <property type="match status" value="1"/>
</dbReference>
<evidence type="ECO:0000313" key="8">
    <source>
        <dbReference type="EMBL" id="QDU66765.1"/>
    </source>
</evidence>
<dbReference type="Gene3D" id="3.90.650.10">
    <property type="entry name" value="PurM-like C-terminal domain"/>
    <property type="match status" value="1"/>
</dbReference>
<dbReference type="SUPFAM" id="SSF55326">
    <property type="entry name" value="PurM N-terminal domain-like"/>
    <property type="match status" value="1"/>
</dbReference>
<accession>A0A518BIG8</accession>
<feature type="domain" description="PurM-like N-terminal" evidence="6">
    <location>
        <begin position="29"/>
        <end position="138"/>
    </location>
</feature>
<evidence type="ECO:0000256" key="5">
    <source>
        <dbReference type="ARBA" id="ARBA00023266"/>
    </source>
</evidence>
<dbReference type="GO" id="GO:0016260">
    <property type="term" value="P:selenocysteine biosynthetic process"/>
    <property type="evidence" value="ECO:0007669"/>
    <property type="project" value="TreeGrafter"/>
</dbReference>
<organism evidence="8 9">
    <name type="scientific">Engelhardtia mirabilis</name>
    <dbReference type="NCBI Taxonomy" id="2528011"/>
    <lineage>
        <taxon>Bacteria</taxon>
        <taxon>Pseudomonadati</taxon>
        <taxon>Planctomycetota</taxon>
        <taxon>Planctomycetia</taxon>
        <taxon>Planctomycetia incertae sedis</taxon>
        <taxon>Engelhardtia</taxon>
    </lineage>
</organism>
<dbReference type="EMBL" id="CP036287">
    <property type="protein sequence ID" value="QDU66765.1"/>
    <property type="molecule type" value="Genomic_DNA"/>
</dbReference>
<dbReference type="CDD" id="cd02195">
    <property type="entry name" value="SelD"/>
    <property type="match status" value="1"/>
</dbReference>
<dbReference type="GO" id="GO:0005524">
    <property type="term" value="F:ATP binding"/>
    <property type="evidence" value="ECO:0007669"/>
    <property type="project" value="UniProtKB-KW"/>
</dbReference>
<dbReference type="PANTHER" id="PTHR10256:SF0">
    <property type="entry name" value="INACTIVE SELENIDE, WATER DIKINASE-LIKE PROTEIN-RELATED"/>
    <property type="match status" value="1"/>
</dbReference>
<evidence type="ECO:0000259" key="6">
    <source>
        <dbReference type="Pfam" id="PF00586"/>
    </source>
</evidence>
<dbReference type="KEGG" id="pbap:Pla133_18410"/>
<keyword evidence="5" id="KW-0711">Selenium</keyword>
<dbReference type="Proteomes" id="UP000316921">
    <property type="component" value="Chromosome"/>
</dbReference>
<feature type="domain" description="PurM-like C-terminal" evidence="7">
    <location>
        <begin position="151"/>
        <end position="322"/>
    </location>
</feature>